<name>A0A1N7FZV7_9EURY</name>
<dbReference type="AlphaFoldDB" id="A0A1N7FZV7"/>
<reference evidence="2 3" key="1">
    <citation type="submission" date="2017-01" db="EMBL/GenBank/DDBJ databases">
        <authorList>
            <person name="Mah S.A."/>
            <person name="Swanson W.J."/>
            <person name="Moy G.W."/>
            <person name="Vacquier V.D."/>
        </authorList>
    </citation>
    <scope>NUCLEOTIDE SEQUENCE [LARGE SCALE GENOMIC DNA]</scope>
    <source>
        <strain evidence="2 3">CGMCC 1.8909</strain>
    </source>
</reference>
<evidence type="ECO:0000313" key="3">
    <source>
        <dbReference type="Proteomes" id="UP000185687"/>
    </source>
</evidence>
<dbReference type="Proteomes" id="UP000185687">
    <property type="component" value="Unassembled WGS sequence"/>
</dbReference>
<keyword evidence="1" id="KW-1133">Transmembrane helix</keyword>
<gene>
    <name evidence="2" type="ORF">SAMN05421809_3619</name>
</gene>
<evidence type="ECO:0000313" key="2">
    <source>
        <dbReference type="EMBL" id="SIS05890.1"/>
    </source>
</evidence>
<protein>
    <submittedName>
        <fullName evidence="2">Uncharacterized protein</fullName>
    </submittedName>
</protein>
<sequence length="31" mass="3377">MISISWQAIVLGGSVGLALPFAVYLLLKIRF</sequence>
<feature type="transmembrane region" description="Helical" evidence="1">
    <location>
        <begin position="6"/>
        <end position="27"/>
    </location>
</feature>
<dbReference type="EMBL" id="FTNP01000008">
    <property type="protein sequence ID" value="SIS05890.1"/>
    <property type="molecule type" value="Genomic_DNA"/>
</dbReference>
<keyword evidence="1" id="KW-0472">Membrane</keyword>
<keyword evidence="1" id="KW-0812">Transmembrane</keyword>
<accession>A0A1N7FZV7</accession>
<organism evidence="2 3">
    <name type="scientific">Natronorubrum daqingense</name>
    <dbReference type="NCBI Taxonomy" id="588898"/>
    <lineage>
        <taxon>Archaea</taxon>
        <taxon>Methanobacteriati</taxon>
        <taxon>Methanobacteriota</taxon>
        <taxon>Stenosarchaea group</taxon>
        <taxon>Halobacteria</taxon>
        <taxon>Halobacteriales</taxon>
        <taxon>Natrialbaceae</taxon>
        <taxon>Natronorubrum</taxon>
    </lineage>
</organism>
<proteinExistence type="predicted"/>
<evidence type="ECO:0000256" key="1">
    <source>
        <dbReference type="SAM" id="Phobius"/>
    </source>
</evidence>
<keyword evidence="3" id="KW-1185">Reference proteome</keyword>